<organism evidence="2 3">
    <name type="scientific">Huiozyma naganishii (strain ATCC MYA-139 / BCRC 22969 / CBS 8797 / KCTC 17520 / NBRC 10181 / NCYC 3082 / Yp74L-3)</name>
    <name type="common">Yeast</name>
    <name type="synonym">Kazachstania naganishii</name>
    <dbReference type="NCBI Taxonomy" id="1071383"/>
    <lineage>
        <taxon>Eukaryota</taxon>
        <taxon>Fungi</taxon>
        <taxon>Dikarya</taxon>
        <taxon>Ascomycota</taxon>
        <taxon>Saccharomycotina</taxon>
        <taxon>Saccharomycetes</taxon>
        <taxon>Saccharomycetales</taxon>
        <taxon>Saccharomycetaceae</taxon>
        <taxon>Huiozyma</taxon>
    </lineage>
</organism>
<dbReference type="OrthoDB" id="4036638at2759"/>
<dbReference type="GeneID" id="34527886"/>
<feature type="compositionally biased region" description="Basic and acidic residues" evidence="1">
    <location>
        <begin position="9"/>
        <end position="20"/>
    </location>
</feature>
<accession>J7SAF9</accession>
<dbReference type="Pfam" id="PF17331">
    <property type="entry name" value="GFD1"/>
    <property type="match status" value="1"/>
</dbReference>
<name>J7SAF9_HUIN7</name>
<proteinExistence type="predicted"/>
<feature type="region of interest" description="Disordered" evidence="1">
    <location>
        <begin position="1"/>
        <end position="149"/>
    </location>
</feature>
<reference evidence="3" key="2">
    <citation type="submission" date="2012-08" db="EMBL/GenBank/DDBJ databases">
        <title>Genome sequence of Kazachstania naganishii.</title>
        <authorList>
            <person name="Gordon J.L."/>
            <person name="Armisen D."/>
            <person name="Proux-Wera E."/>
            <person name="OhEigeartaigh S.S."/>
            <person name="Byrne K.P."/>
            <person name="Wolfe K.H."/>
        </authorList>
    </citation>
    <scope>NUCLEOTIDE SEQUENCE [LARGE SCALE GENOMIC DNA]</scope>
    <source>
        <strain evidence="3">ATCC MYA-139 / BCRC 22969 / CBS 8797 / CCRC 22969 / KCTC 17520 / NBRC 10181 / NCYC 3082</strain>
    </source>
</reference>
<feature type="compositionally biased region" description="Polar residues" evidence="1">
    <location>
        <begin position="56"/>
        <end position="75"/>
    </location>
</feature>
<dbReference type="RefSeq" id="XP_022466376.1">
    <property type="nucleotide sequence ID" value="XM_022610040.1"/>
</dbReference>
<dbReference type="InterPro" id="IPR020401">
    <property type="entry name" value="mRNA_transport_factor_GFD1"/>
</dbReference>
<sequence length="210" mass="22949">MVLVSKWADAPEEKPSEQKSRSKKHGSWGKRDSRKQQKGDGNGNGVGNNNDNNSGKQQRGDGNNYKSRGSPSVSQGRLPGVKPVERPHTAPSALPTLGGHTIGIPAADDVKSSGRTKSPVKRVSERPVTAPLNKGPKSKAKPANDPKKTALLREKLEEQRRIFAEKERKSEQQKLLDDFLNDDSTLNWADDIDEDDQQEALLEGIGSLKV</sequence>
<dbReference type="HOGENOM" id="CLU_1310314_0_0_1"/>
<feature type="compositionally biased region" description="Basic and acidic residues" evidence="1">
    <location>
        <begin position="29"/>
        <end position="38"/>
    </location>
</feature>
<protein>
    <submittedName>
        <fullName evidence="2">Uncharacterized protein</fullName>
    </submittedName>
</protein>
<evidence type="ECO:0000313" key="2">
    <source>
        <dbReference type="EMBL" id="CCK72131.1"/>
    </source>
</evidence>
<evidence type="ECO:0000313" key="3">
    <source>
        <dbReference type="Proteomes" id="UP000006310"/>
    </source>
</evidence>
<dbReference type="Proteomes" id="UP000006310">
    <property type="component" value="Chromosome 10"/>
</dbReference>
<dbReference type="AlphaFoldDB" id="J7SAF9"/>
<evidence type="ECO:0000256" key="1">
    <source>
        <dbReference type="SAM" id="MobiDB-lite"/>
    </source>
</evidence>
<dbReference type="STRING" id="1071383.J7SAF9"/>
<gene>
    <name evidence="2" type="primary">KNAG0J00480</name>
    <name evidence="2" type="ordered locus">KNAG_0J00480</name>
</gene>
<dbReference type="KEGG" id="kng:KNAG_0J00480"/>
<dbReference type="EMBL" id="HE978323">
    <property type="protein sequence ID" value="CCK72131.1"/>
    <property type="molecule type" value="Genomic_DNA"/>
</dbReference>
<keyword evidence="3" id="KW-1185">Reference proteome</keyword>
<reference evidence="2 3" key="1">
    <citation type="journal article" date="2011" name="Proc. Natl. Acad. Sci. U.S.A.">
        <title>Evolutionary erosion of yeast sex chromosomes by mating-type switching accidents.</title>
        <authorList>
            <person name="Gordon J.L."/>
            <person name="Armisen D."/>
            <person name="Proux-Wera E."/>
            <person name="Oheigeartaigh S.S."/>
            <person name="Byrne K.P."/>
            <person name="Wolfe K.H."/>
        </authorList>
    </citation>
    <scope>NUCLEOTIDE SEQUENCE [LARGE SCALE GENOMIC DNA]</scope>
    <source>
        <strain evidence="3">ATCC MYA-139 / BCRC 22969 / CBS 8797 / CCRC 22969 / KCTC 17520 / NBRC 10181 / NCYC 3082</strain>
    </source>
</reference>